<sequence>MGEVGGKRNDDGCKMERNSSMASEGSVDLDQPEVQQASSEEIKSPVVSLEISVNLGTYRGDARGDTERSRSDGDERSALTSSTEVSSPNFNLSNASEGAETKRTVVIGWGRCTTAEWN</sequence>
<feature type="compositionally biased region" description="Polar residues" evidence="1">
    <location>
        <begin position="78"/>
        <end position="96"/>
    </location>
</feature>
<evidence type="ECO:0000256" key="1">
    <source>
        <dbReference type="SAM" id="MobiDB-lite"/>
    </source>
</evidence>
<dbReference type="EMBL" id="MLYV02000463">
    <property type="protein sequence ID" value="PSR94141.1"/>
    <property type="molecule type" value="Genomic_DNA"/>
</dbReference>
<evidence type="ECO:0000313" key="3">
    <source>
        <dbReference type="Proteomes" id="UP000186601"/>
    </source>
</evidence>
<proteinExistence type="predicted"/>
<reference evidence="2 3" key="1">
    <citation type="submission" date="2018-02" db="EMBL/GenBank/DDBJ databases">
        <title>Genome sequence of the basidiomycete white-rot fungus Phlebia centrifuga.</title>
        <authorList>
            <person name="Granchi Z."/>
            <person name="Peng M."/>
            <person name="de Vries R.P."/>
            <person name="Hilden K."/>
            <person name="Makela M.R."/>
            <person name="Grigoriev I."/>
            <person name="Riley R."/>
        </authorList>
    </citation>
    <scope>NUCLEOTIDE SEQUENCE [LARGE SCALE GENOMIC DNA]</scope>
    <source>
        <strain evidence="2 3">FBCC195</strain>
    </source>
</reference>
<comment type="caution">
    <text evidence="2">The sequence shown here is derived from an EMBL/GenBank/DDBJ whole genome shotgun (WGS) entry which is preliminary data.</text>
</comment>
<protein>
    <submittedName>
        <fullName evidence="2">Uncharacterized protein</fullName>
    </submittedName>
</protein>
<name>A0A2R6PP76_9APHY</name>
<dbReference type="Proteomes" id="UP000186601">
    <property type="component" value="Unassembled WGS sequence"/>
</dbReference>
<keyword evidence="3" id="KW-1185">Reference proteome</keyword>
<gene>
    <name evidence="2" type="ORF">PHLCEN_2v4569</name>
</gene>
<dbReference type="AlphaFoldDB" id="A0A2R6PP76"/>
<feature type="compositionally biased region" description="Basic and acidic residues" evidence="1">
    <location>
        <begin position="60"/>
        <end position="77"/>
    </location>
</feature>
<evidence type="ECO:0000313" key="2">
    <source>
        <dbReference type="EMBL" id="PSR94141.1"/>
    </source>
</evidence>
<feature type="region of interest" description="Disordered" evidence="1">
    <location>
        <begin position="1"/>
        <end position="99"/>
    </location>
</feature>
<accession>A0A2R6PP76</accession>
<organism evidence="2 3">
    <name type="scientific">Hermanssonia centrifuga</name>
    <dbReference type="NCBI Taxonomy" id="98765"/>
    <lineage>
        <taxon>Eukaryota</taxon>
        <taxon>Fungi</taxon>
        <taxon>Dikarya</taxon>
        <taxon>Basidiomycota</taxon>
        <taxon>Agaricomycotina</taxon>
        <taxon>Agaricomycetes</taxon>
        <taxon>Polyporales</taxon>
        <taxon>Meruliaceae</taxon>
        <taxon>Hermanssonia</taxon>
    </lineage>
</organism>
<feature type="compositionally biased region" description="Basic and acidic residues" evidence="1">
    <location>
        <begin position="1"/>
        <end position="17"/>
    </location>
</feature>